<gene>
    <name evidence="4" type="ORF">SAMN06264365_1347</name>
</gene>
<name>A0A239JB41_9ACTN</name>
<feature type="region of interest" description="Disordered" evidence="2">
    <location>
        <begin position="85"/>
        <end position="116"/>
    </location>
</feature>
<evidence type="ECO:0000256" key="2">
    <source>
        <dbReference type="SAM" id="MobiDB-lite"/>
    </source>
</evidence>
<organism evidence="4 5">
    <name type="scientific">Actinoplanes regularis</name>
    <dbReference type="NCBI Taxonomy" id="52697"/>
    <lineage>
        <taxon>Bacteria</taxon>
        <taxon>Bacillati</taxon>
        <taxon>Actinomycetota</taxon>
        <taxon>Actinomycetes</taxon>
        <taxon>Micromonosporales</taxon>
        <taxon>Micromonosporaceae</taxon>
        <taxon>Actinoplanes</taxon>
    </lineage>
</organism>
<dbReference type="AlphaFoldDB" id="A0A239JB41"/>
<dbReference type="Pfam" id="PF11611">
    <property type="entry name" value="DUF4352"/>
    <property type="match status" value="1"/>
</dbReference>
<feature type="compositionally biased region" description="Pro residues" evidence="2">
    <location>
        <begin position="45"/>
        <end position="57"/>
    </location>
</feature>
<feature type="compositionally biased region" description="Pro residues" evidence="2">
    <location>
        <begin position="18"/>
        <end position="37"/>
    </location>
</feature>
<keyword evidence="1" id="KW-0732">Signal</keyword>
<feature type="compositionally biased region" description="Low complexity" evidence="2">
    <location>
        <begin position="89"/>
        <end position="98"/>
    </location>
</feature>
<protein>
    <recommendedName>
        <fullName evidence="3">DUF4352 domain-containing protein</fullName>
    </recommendedName>
</protein>
<evidence type="ECO:0000256" key="1">
    <source>
        <dbReference type="ARBA" id="ARBA00022729"/>
    </source>
</evidence>
<dbReference type="OrthoDB" id="3405575at2"/>
<dbReference type="Gene3D" id="2.60.40.1240">
    <property type="match status" value="1"/>
</dbReference>
<keyword evidence="5" id="KW-1185">Reference proteome</keyword>
<feature type="region of interest" description="Disordered" evidence="2">
    <location>
        <begin position="1"/>
        <end position="61"/>
    </location>
</feature>
<evidence type="ECO:0000313" key="4">
    <source>
        <dbReference type="EMBL" id="SNT03035.1"/>
    </source>
</evidence>
<proteinExistence type="predicted"/>
<dbReference type="SUPFAM" id="SSF81995">
    <property type="entry name" value="beta-sandwich domain of Sec23/24"/>
    <property type="match status" value="1"/>
</dbReference>
<dbReference type="InterPro" id="IPR029050">
    <property type="entry name" value="Immunoprotect_excell_Ig-like"/>
</dbReference>
<accession>A0A239JB41</accession>
<dbReference type="InterPro" id="IPR029051">
    <property type="entry name" value="DUF4352"/>
</dbReference>
<dbReference type="EMBL" id="FZNR01000034">
    <property type="protein sequence ID" value="SNT03035.1"/>
    <property type="molecule type" value="Genomic_DNA"/>
</dbReference>
<dbReference type="RefSeq" id="WP_143232894.1">
    <property type="nucleotide sequence ID" value="NZ_BOMU01000118.1"/>
</dbReference>
<feature type="compositionally biased region" description="Basic and acidic residues" evidence="2">
    <location>
        <begin position="107"/>
        <end position="116"/>
    </location>
</feature>
<sequence length="256" mass="26501">MSYDPHQYPPTRQFEPAPYQPPAYQPAQAFPPPPPMQPGWQPGQPVAPVPAFPPPPGSRGRKGPAIVIVAAAVLAICVGAVVADDDADPSSSAAVTPPETTVARAKAAPEKKTLEKAPETTTFDVAVGSTITSRDGKDVQTATLRSVKTFKKGCNSLDVNPEQGLYVVVDVLVTQKAGSGTVNPLDFEFVAEDGTTANALSSVFSGCAEPSLTASDLRPGQKRAGKIAFDAGMKAGAVEWSPGGFGSDTVGSWATR</sequence>
<dbReference type="Proteomes" id="UP000198415">
    <property type="component" value="Unassembled WGS sequence"/>
</dbReference>
<evidence type="ECO:0000259" key="3">
    <source>
        <dbReference type="Pfam" id="PF11611"/>
    </source>
</evidence>
<reference evidence="4 5" key="1">
    <citation type="submission" date="2017-06" db="EMBL/GenBank/DDBJ databases">
        <authorList>
            <person name="Kim H.J."/>
            <person name="Triplett B.A."/>
        </authorList>
    </citation>
    <scope>NUCLEOTIDE SEQUENCE [LARGE SCALE GENOMIC DNA]</scope>
    <source>
        <strain evidence="4 5">DSM 43151</strain>
    </source>
</reference>
<feature type="domain" description="DUF4352" evidence="3">
    <location>
        <begin position="142"/>
        <end position="231"/>
    </location>
</feature>
<evidence type="ECO:0000313" key="5">
    <source>
        <dbReference type="Proteomes" id="UP000198415"/>
    </source>
</evidence>